<dbReference type="Gene3D" id="2.150.10.10">
    <property type="entry name" value="Serralysin-like metalloprotease, C-terminal"/>
    <property type="match status" value="4"/>
</dbReference>
<evidence type="ECO:0000313" key="3">
    <source>
        <dbReference type="Proteomes" id="UP000249065"/>
    </source>
</evidence>
<dbReference type="Gene3D" id="2.130.10.130">
    <property type="entry name" value="Integrin alpha, N-terminal"/>
    <property type="match status" value="1"/>
</dbReference>
<organism evidence="2 3">
    <name type="scientific">Roseicella frigidaeris</name>
    <dbReference type="NCBI Taxonomy" id="2230885"/>
    <lineage>
        <taxon>Bacteria</taxon>
        <taxon>Pseudomonadati</taxon>
        <taxon>Pseudomonadota</taxon>
        <taxon>Alphaproteobacteria</taxon>
        <taxon>Acetobacterales</taxon>
        <taxon>Roseomonadaceae</taxon>
        <taxon>Roseicella</taxon>
    </lineage>
</organism>
<dbReference type="Pfam" id="PF00353">
    <property type="entry name" value="HemolysinCabind"/>
    <property type="match status" value="9"/>
</dbReference>
<dbReference type="InterPro" id="IPR013517">
    <property type="entry name" value="FG-GAP"/>
</dbReference>
<keyword evidence="3" id="KW-1185">Reference proteome</keyword>
<dbReference type="PANTHER" id="PTHR46580">
    <property type="entry name" value="SENSOR KINASE-RELATED"/>
    <property type="match status" value="1"/>
</dbReference>
<dbReference type="InterPro" id="IPR011049">
    <property type="entry name" value="Serralysin-like_metalloprot_C"/>
</dbReference>
<reference evidence="3" key="1">
    <citation type="submission" date="2018-06" db="EMBL/GenBank/DDBJ databases">
        <authorList>
            <person name="Khan S.A."/>
        </authorList>
    </citation>
    <scope>NUCLEOTIDE SEQUENCE [LARGE SCALE GENOMIC DNA]</scope>
    <source>
        <strain evidence="3">DB-1506</strain>
    </source>
</reference>
<dbReference type="GO" id="GO:0005509">
    <property type="term" value="F:calcium ion binding"/>
    <property type="evidence" value="ECO:0007669"/>
    <property type="project" value="InterPro"/>
</dbReference>
<evidence type="ECO:0000256" key="1">
    <source>
        <dbReference type="ARBA" id="ARBA00022729"/>
    </source>
</evidence>
<dbReference type="Proteomes" id="UP000249065">
    <property type="component" value="Unassembled WGS sequence"/>
</dbReference>
<dbReference type="InterPro" id="IPR018511">
    <property type="entry name" value="Hemolysin-typ_Ca-bd_CS"/>
</dbReference>
<keyword evidence="1" id="KW-0732">Signal</keyword>
<accession>A0A327LTM7</accession>
<dbReference type="AlphaFoldDB" id="A0A327LTM7"/>
<dbReference type="OrthoDB" id="7272448at2"/>
<dbReference type="RefSeq" id="WP_111472903.1">
    <property type="nucleotide sequence ID" value="NZ_QLIX01000065.1"/>
</dbReference>
<sequence>MRKLGTTADDTLSGGLGSDSIEGGGGIDLLTYATLTSDYGLTATFHAPGSATIVKAGPGGAVVGTDAVTGIAAIEGGAGRDLFDFTAAYGTSTTAAAVTEVAGGAGDDTIKAAGRGWVEADYSDAAGSVIVNLQAQIDGNGHLIGQALDGDGGTDTLIDLHRVRGSAHSDRISGGGGNDTVTGSLGSDTLAGGAGSNTLDYSRMAAPAGTTLRITLNKDGTGTAEKSGGGGTDAISAFQTINAGSGADRIEMAKNGAGLQVARGLDGADTIDGADSALNLVDYGLDTAGVSINLDAGTARDGSGATDTLQKVVRVRGSDFADTIRGSSKGETFDASLGNDSYAGGGGTDTLSYSGLSGRSVAITMTAGGVGTAVKSNDGGTDSFSGIGVLQGTSGNDRIIGSAAATSLTLLRGLGGIDTIDGAGNALNVADYSQSDGGAAVNLANGIAADGAGAFDRLLNVAAVQGSRYNDTIIGGTGATLFYGTTGSDRYTGASAADTLSYARTDGLKIVTSFDAAGTGTAVKGSGGAAGTDSFTGIDILIGGRVADDLGGHVATLGSTLFIDGGSGNDTIRGFGLDENVADYSARTAALTATLGAGGTASLAGGEVDRLVGVVAIRGTAQGDRITGSAADERFVGSGGNDTIIGGGGHDTLDYGQAGLASGIVLGWTGADAGTVAKLGTGKIDAFSGIDHVIGTAFADSVTGHAAITRATYVFGGAGSDSIDGGGSSLLVADYKGGAAIHADLGAGTVLEAYGTPSTDRLTGIVQLRGSDHADMITGTGAAETLWGGAGADTIAGGGGADSLDGGAGNDRILVGAGNATIEGGAGHDTVVLDALAADASISRNADGSWTVVGSHGTELLRNVEAVQFTDGLVQLRGVAYDFNGDGKSEILFEAEDLPDAPGYRAMAQWQVNGASYESGGTFTYVDQSWAVAHTGDFNGDGKADLLWHQANGTASIWMMDGTGYVGGATIYAPGAGTAYDIAGVDDFNGDGRSDILFSKQVSWQGHDYVTLSLWEMDGLAGIGGGVVGTVDASWAVVGMGDFDGDGRADILWQNADSAVSIWRMDGTQYLGGGTIATPGVGWSVVGTGDFDHDGRSDILLQDATGKVEAWRMDGTTILSTATLDTESAGWKVAAIGDYDGNGRADVLWRQDPVAGQGHTELRLWTTNGQVVTSDDLISYVGNEWAVV</sequence>
<dbReference type="SUPFAM" id="SSF51120">
    <property type="entry name" value="beta-Roll"/>
    <property type="match status" value="3"/>
</dbReference>
<dbReference type="PRINTS" id="PR00313">
    <property type="entry name" value="CABNDNGRPT"/>
</dbReference>
<dbReference type="PROSITE" id="PS00330">
    <property type="entry name" value="HEMOLYSIN_CALCIUM"/>
    <property type="match status" value="2"/>
</dbReference>
<dbReference type="SUPFAM" id="SSF69318">
    <property type="entry name" value="Integrin alpha N-terminal domain"/>
    <property type="match status" value="1"/>
</dbReference>
<dbReference type="Pfam" id="PF13517">
    <property type="entry name" value="FG-GAP_3"/>
    <property type="match status" value="2"/>
</dbReference>
<dbReference type="EMBL" id="QLIX01000065">
    <property type="protein sequence ID" value="RAI54071.1"/>
    <property type="molecule type" value="Genomic_DNA"/>
</dbReference>
<comment type="caution">
    <text evidence="2">The sequence shown here is derived from an EMBL/GenBank/DDBJ whole genome shotgun (WGS) entry which is preliminary data.</text>
</comment>
<name>A0A327LTM7_9PROT</name>
<dbReference type="InterPro" id="IPR001343">
    <property type="entry name" value="Hemolysn_Ca-bd"/>
</dbReference>
<dbReference type="PANTHER" id="PTHR46580:SF2">
    <property type="entry name" value="MAM DOMAIN-CONTAINING PROTEIN"/>
    <property type="match status" value="1"/>
</dbReference>
<proteinExistence type="predicted"/>
<dbReference type="InterPro" id="IPR028994">
    <property type="entry name" value="Integrin_alpha_N"/>
</dbReference>
<evidence type="ECO:0008006" key="4">
    <source>
        <dbReference type="Google" id="ProtNLM"/>
    </source>
</evidence>
<gene>
    <name evidence="2" type="ORF">DOO78_26610</name>
</gene>
<evidence type="ECO:0000313" key="2">
    <source>
        <dbReference type="EMBL" id="RAI54071.1"/>
    </source>
</evidence>
<protein>
    <recommendedName>
        <fullName evidence="4">Calcium-binding protein</fullName>
    </recommendedName>
</protein>